<protein>
    <recommendedName>
        <fullName evidence="2">Ubiquitin carboxyl-terminal hydrolase</fullName>
        <ecNumber evidence="2">3.4.19.12</ecNumber>
    </recommendedName>
</protein>
<comment type="similarity">
    <text evidence="1 2">Belongs to the MINDY deubiquitinase family. FAM63 subfamily.</text>
</comment>
<gene>
    <name evidence="4" type="ORF">OSB1V03_LOCUS18548</name>
</gene>
<evidence type="ECO:0000313" key="4">
    <source>
        <dbReference type="EMBL" id="CAD7641210.1"/>
    </source>
</evidence>
<dbReference type="EMBL" id="OC879474">
    <property type="protein sequence ID" value="CAD7641210.1"/>
    <property type="molecule type" value="Genomic_DNA"/>
</dbReference>
<dbReference type="InterPro" id="IPR007518">
    <property type="entry name" value="MINDY"/>
</dbReference>
<evidence type="ECO:0000259" key="3">
    <source>
        <dbReference type="Pfam" id="PF04424"/>
    </source>
</evidence>
<dbReference type="Proteomes" id="UP000759131">
    <property type="component" value="Unassembled WGS sequence"/>
</dbReference>
<dbReference type="GO" id="GO:0004843">
    <property type="term" value="F:cysteine-type deubiquitinase activity"/>
    <property type="evidence" value="ECO:0007669"/>
    <property type="project" value="UniProtKB-UniRule"/>
</dbReference>
<dbReference type="PANTHER" id="PTHR18063:SF6">
    <property type="entry name" value="UBIQUITIN CARBOXYL-TERMINAL HYDROLASE"/>
    <property type="match status" value="1"/>
</dbReference>
<dbReference type="Pfam" id="PF04424">
    <property type="entry name" value="MINDY_DUB"/>
    <property type="match status" value="1"/>
</dbReference>
<dbReference type="AlphaFoldDB" id="A0A7R9LIT0"/>
<sequence length="203" mass="22268">MPSNKTIETKNAIADQMDDTIDNKSDHLVTNKCLNDEELCQTDDQLMDSARLVVVDSGCDDTSGQTMTIDGQLVSEGHESAAKGETPEPMPYCSGGGAAKEPVLTYQLKWINWGSVKTPIITQNLNGPCPLLAIINVLILKRKIQLPSMMDVITDDQLMEYLGDCIISSVPKNIPEGVQLNYEQNFMDAMQILPKLPKGLDVN</sequence>
<dbReference type="EC" id="3.4.19.12" evidence="2"/>
<dbReference type="GO" id="GO:0071108">
    <property type="term" value="P:protein K48-linked deubiquitination"/>
    <property type="evidence" value="ECO:0007669"/>
    <property type="project" value="TreeGrafter"/>
</dbReference>
<keyword evidence="2" id="KW-0645">Protease</keyword>
<evidence type="ECO:0000313" key="5">
    <source>
        <dbReference type="Proteomes" id="UP000759131"/>
    </source>
</evidence>
<reference evidence="4" key="1">
    <citation type="submission" date="2020-11" db="EMBL/GenBank/DDBJ databases">
        <authorList>
            <person name="Tran Van P."/>
        </authorList>
    </citation>
    <scope>NUCLEOTIDE SEQUENCE</scope>
</reference>
<proteinExistence type="inferred from homology"/>
<feature type="domain" description="MINDY deubiquitinase" evidence="3">
    <location>
        <begin position="105"/>
        <end position="203"/>
    </location>
</feature>
<dbReference type="GO" id="GO:0140934">
    <property type="term" value="F:histone deubiquitinase activity"/>
    <property type="evidence" value="ECO:0007669"/>
    <property type="project" value="UniProtKB-UniRule"/>
</dbReference>
<dbReference type="GO" id="GO:0006508">
    <property type="term" value="P:proteolysis"/>
    <property type="evidence" value="ECO:0007669"/>
    <property type="project" value="UniProtKB-KW"/>
</dbReference>
<keyword evidence="2" id="KW-0833">Ubl conjugation pathway</keyword>
<name>A0A7R9LIT0_9ACAR</name>
<dbReference type="OrthoDB" id="10261212at2759"/>
<dbReference type="GO" id="GO:0071944">
    <property type="term" value="C:cell periphery"/>
    <property type="evidence" value="ECO:0007669"/>
    <property type="project" value="TreeGrafter"/>
</dbReference>
<keyword evidence="5" id="KW-1185">Reference proteome</keyword>
<evidence type="ECO:0000256" key="2">
    <source>
        <dbReference type="RuleBase" id="RU367139"/>
    </source>
</evidence>
<accession>A0A7R9LIT0</accession>
<evidence type="ECO:0000256" key="1">
    <source>
        <dbReference type="ARBA" id="ARBA00006616"/>
    </source>
</evidence>
<keyword evidence="2" id="KW-0788">Thiol protease</keyword>
<dbReference type="EMBL" id="CAJPIZ010024899">
    <property type="protein sequence ID" value="CAG2118597.1"/>
    <property type="molecule type" value="Genomic_DNA"/>
</dbReference>
<dbReference type="GO" id="GO:0016807">
    <property type="term" value="F:cysteine-type carboxypeptidase activity"/>
    <property type="evidence" value="ECO:0007669"/>
    <property type="project" value="TreeGrafter"/>
</dbReference>
<comment type="function">
    <text evidence="2">Hydrolase that can specifically remove 'Lys-48'-linked conjugated ubiquitin from proteins. Has exodeubiquitinase activity and has a preference for long polyubiquitin chains. May play a regulatory role at the level of protein turnover.</text>
</comment>
<dbReference type="GO" id="GO:0036435">
    <property type="term" value="F:K48-linked polyubiquitin modification-dependent protein binding"/>
    <property type="evidence" value="ECO:0007669"/>
    <property type="project" value="UniProtKB-UniRule"/>
</dbReference>
<dbReference type="GO" id="GO:1990380">
    <property type="term" value="F:K48-linked deubiquitinase activity"/>
    <property type="evidence" value="ECO:0007669"/>
    <property type="project" value="UniProtKB-UniRule"/>
</dbReference>
<feature type="non-terminal residue" evidence="4">
    <location>
        <position position="203"/>
    </location>
</feature>
<dbReference type="GO" id="GO:0005829">
    <property type="term" value="C:cytosol"/>
    <property type="evidence" value="ECO:0007669"/>
    <property type="project" value="TreeGrafter"/>
</dbReference>
<keyword evidence="2" id="KW-0378">Hydrolase</keyword>
<dbReference type="InterPro" id="IPR033979">
    <property type="entry name" value="MINDY_domain"/>
</dbReference>
<comment type="catalytic activity">
    <reaction evidence="2">
        <text>Thiol-dependent hydrolysis of ester, thioester, amide, peptide and isopeptide bonds formed by the C-terminal Gly of ubiquitin (a 76-residue protein attached to proteins as an intracellular targeting signal).</text>
        <dbReference type="EC" id="3.4.19.12"/>
    </reaction>
</comment>
<organism evidence="4">
    <name type="scientific">Medioppia subpectinata</name>
    <dbReference type="NCBI Taxonomy" id="1979941"/>
    <lineage>
        <taxon>Eukaryota</taxon>
        <taxon>Metazoa</taxon>
        <taxon>Ecdysozoa</taxon>
        <taxon>Arthropoda</taxon>
        <taxon>Chelicerata</taxon>
        <taxon>Arachnida</taxon>
        <taxon>Acari</taxon>
        <taxon>Acariformes</taxon>
        <taxon>Sarcoptiformes</taxon>
        <taxon>Oribatida</taxon>
        <taxon>Brachypylina</taxon>
        <taxon>Oppioidea</taxon>
        <taxon>Oppiidae</taxon>
        <taxon>Medioppia</taxon>
    </lineage>
</organism>
<dbReference type="PANTHER" id="PTHR18063">
    <property type="entry name" value="NF-E2 INDUCIBLE PROTEIN"/>
    <property type="match status" value="1"/>
</dbReference>